<reference evidence="3" key="2">
    <citation type="submission" date="2015-01" db="EMBL/GenBank/DDBJ databases">
        <title>Evolutionary Origins and Diversification of the Mycorrhizal Mutualists.</title>
        <authorList>
            <consortium name="DOE Joint Genome Institute"/>
            <consortium name="Mycorrhizal Genomics Consortium"/>
            <person name="Kohler A."/>
            <person name="Kuo A."/>
            <person name="Nagy L.G."/>
            <person name="Floudas D."/>
            <person name="Copeland A."/>
            <person name="Barry K.W."/>
            <person name="Cichocki N."/>
            <person name="Veneault-Fourrey C."/>
            <person name="LaButti K."/>
            <person name="Lindquist E.A."/>
            <person name="Lipzen A."/>
            <person name="Lundell T."/>
            <person name="Morin E."/>
            <person name="Murat C."/>
            <person name="Riley R."/>
            <person name="Ohm R."/>
            <person name="Sun H."/>
            <person name="Tunlid A."/>
            <person name="Henrissat B."/>
            <person name="Grigoriev I.V."/>
            <person name="Hibbett D.S."/>
            <person name="Martin F."/>
        </authorList>
    </citation>
    <scope>NUCLEOTIDE SEQUENCE [LARGE SCALE GENOMIC DNA]</scope>
    <source>
        <strain evidence="3">Ve08.2h10</strain>
    </source>
</reference>
<evidence type="ECO:0000313" key="2">
    <source>
        <dbReference type="EMBL" id="KIK78232.1"/>
    </source>
</evidence>
<feature type="compositionally biased region" description="Acidic residues" evidence="1">
    <location>
        <begin position="108"/>
        <end position="118"/>
    </location>
</feature>
<gene>
    <name evidence="2" type="ORF">PAXRUDRAFT_16991</name>
</gene>
<protein>
    <submittedName>
        <fullName evidence="2">Uncharacterized protein</fullName>
    </submittedName>
</protein>
<keyword evidence="3" id="KW-1185">Reference proteome</keyword>
<evidence type="ECO:0000313" key="3">
    <source>
        <dbReference type="Proteomes" id="UP000054538"/>
    </source>
</evidence>
<dbReference type="InParanoid" id="A0A0D0C4Z4"/>
<name>A0A0D0C4Z4_9AGAM</name>
<evidence type="ECO:0000256" key="1">
    <source>
        <dbReference type="SAM" id="MobiDB-lite"/>
    </source>
</evidence>
<accession>A0A0D0C4Z4</accession>
<proteinExistence type="predicted"/>
<dbReference type="EMBL" id="KN826664">
    <property type="protein sequence ID" value="KIK78232.1"/>
    <property type="molecule type" value="Genomic_DNA"/>
</dbReference>
<organism evidence="2 3">
    <name type="scientific">Paxillus rubicundulus Ve08.2h10</name>
    <dbReference type="NCBI Taxonomy" id="930991"/>
    <lineage>
        <taxon>Eukaryota</taxon>
        <taxon>Fungi</taxon>
        <taxon>Dikarya</taxon>
        <taxon>Basidiomycota</taxon>
        <taxon>Agaricomycotina</taxon>
        <taxon>Agaricomycetes</taxon>
        <taxon>Agaricomycetidae</taxon>
        <taxon>Boletales</taxon>
        <taxon>Paxilineae</taxon>
        <taxon>Paxillaceae</taxon>
        <taxon>Paxillus</taxon>
    </lineage>
</organism>
<reference evidence="2 3" key="1">
    <citation type="submission" date="2014-04" db="EMBL/GenBank/DDBJ databases">
        <authorList>
            <consortium name="DOE Joint Genome Institute"/>
            <person name="Kuo A."/>
            <person name="Kohler A."/>
            <person name="Jargeat P."/>
            <person name="Nagy L.G."/>
            <person name="Floudas D."/>
            <person name="Copeland A."/>
            <person name="Barry K.W."/>
            <person name="Cichocki N."/>
            <person name="Veneault-Fourrey C."/>
            <person name="LaButti K."/>
            <person name="Lindquist E.A."/>
            <person name="Lipzen A."/>
            <person name="Lundell T."/>
            <person name="Morin E."/>
            <person name="Murat C."/>
            <person name="Sun H."/>
            <person name="Tunlid A."/>
            <person name="Henrissat B."/>
            <person name="Grigoriev I.V."/>
            <person name="Hibbett D.S."/>
            <person name="Martin F."/>
            <person name="Nordberg H.P."/>
            <person name="Cantor M.N."/>
            <person name="Hua S.X."/>
        </authorList>
    </citation>
    <scope>NUCLEOTIDE SEQUENCE [LARGE SCALE GENOMIC DNA]</scope>
    <source>
        <strain evidence="2 3">Ve08.2h10</strain>
    </source>
</reference>
<feature type="region of interest" description="Disordered" evidence="1">
    <location>
        <begin position="96"/>
        <end position="130"/>
    </location>
</feature>
<dbReference type="Proteomes" id="UP000054538">
    <property type="component" value="Unassembled WGS sequence"/>
</dbReference>
<dbReference type="AlphaFoldDB" id="A0A0D0C4Z4"/>
<dbReference type="HOGENOM" id="CLU_1938827_0_0_1"/>
<sequence>MNRVSGLLNEFPRVDRIRRHLVSISTVAEHLNHLTRKLEDSMDRIIYLRLSSQLKANITAIRKAKIAEEARRKAFKSFSERKRLETEGIRQRMDLLEAQRRAPWSDPNSEESGSESAEDSMQGDSDDGFW</sequence>
<dbReference type="OrthoDB" id="10440146at2759"/>